<proteinExistence type="predicted"/>
<protein>
    <recommendedName>
        <fullName evidence="2">Poly(3-hydroxyalkanoate) polymerase subunit PhaE</fullName>
    </recommendedName>
</protein>
<keyword evidence="3" id="KW-0583">PHB biosynthesis</keyword>
<reference evidence="5 6" key="1">
    <citation type="submission" date="2023-04" db="EMBL/GenBank/DDBJ databases">
        <title>Luteimonas endophyticus RD2P54.</title>
        <authorList>
            <person name="Sun J.-Q."/>
        </authorList>
    </citation>
    <scope>NUCLEOTIDE SEQUENCE [LARGE SCALE GENOMIC DNA]</scope>
    <source>
        <strain evidence="5 6">RD2P54</strain>
    </source>
</reference>
<evidence type="ECO:0000256" key="4">
    <source>
        <dbReference type="SAM" id="MobiDB-lite"/>
    </source>
</evidence>
<evidence type="ECO:0000313" key="6">
    <source>
        <dbReference type="Proteomes" id="UP001156940"/>
    </source>
</evidence>
<dbReference type="RefSeq" id="WP_280574685.1">
    <property type="nucleotide sequence ID" value="NZ_JARXRM010000032.1"/>
</dbReference>
<comment type="caution">
    <text evidence="5">The sequence shown here is derived from an EMBL/GenBank/DDBJ whole genome shotgun (WGS) entry which is preliminary data.</text>
</comment>
<evidence type="ECO:0000256" key="1">
    <source>
        <dbReference type="ARBA" id="ARBA00004683"/>
    </source>
</evidence>
<feature type="compositionally biased region" description="Basic residues" evidence="4">
    <location>
        <begin position="332"/>
        <end position="342"/>
    </location>
</feature>
<comment type="pathway">
    <text evidence="1">Biopolymer metabolism; poly-(R)-3-hydroxybutanoate biosynthesis.</text>
</comment>
<dbReference type="Pfam" id="PF09712">
    <property type="entry name" value="PHA_synth_III_E"/>
    <property type="match status" value="1"/>
</dbReference>
<dbReference type="EMBL" id="JARXRM010000032">
    <property type="protein sequence ID" value="MDH5823488.1"/>
    <property type="molecule type" value="Genomic_DNA"/>
</dbReference>
<accession>A0ABT6J9K2</accession>
<dbReference type="InterPro" id="IPR010123">
    <property type="entry name" value="PHA_synth_III_E"/>
</dbReference>
<name>A0ABT6J9K2_9GAMM</name>
<dbReference type="Proteomes" id="UP001156940">
    <property type="component" value="Unassembled WGS sequence"/>
</dbReference>
<organism evidence="5 6">
    <name type="scientific">Luteimonas endophytica</name>
    <dbReference type="NCBI Taxonomy" id="3042023"/>
    <lineage>
        <taxon>Bacteria</taxon>
        <taxon>Pseudomonadati</taxon>
        <taxon>Pseudomonadota</taxon>
        <taxon>Gammaproteobacteria</taxon>
        <taxon>Lysobacterales</taxon>
        <taxon>Lysobacteraceae</taxon>
        <taxon>Luteimonas</taxon>
    </lineage>
</organism>
<dbReference type="NCBIfam" id="TIGR01834">
    <property type="entry name" value="PHA_synth_III_E"/>
    <property type="match status" value="1"/>
</dbReference>
<evidence type="ECO:0000256" key="3">
    <source>
        <dbReference type="ARBA" id="ARBA00022752"/>
    </source>
</evidence>
<sequence length="375" mass="40868">MGNGATDEAMGGFEKLAQQYWSAWGEAMRAAAPAAASAGPGQAGMQAWHDAIDWWTKSVHGNRAGVNDAVARFQQQAHGWFGQMQQVAARFAGQQGSAADVAKAWREALGASGENPFPEMFRAMRGHGLQGLDQWIDDASPYLDAWRRESASWLRMPAFGPGREHQERLQALAQAQADYQEHNNAYNALMLKASQSAFEIFEGRLLEREEPGRQIESPRALFDLWIDAAEEAYAEIALSEEFRAVYGRLVNAQMRLRAGIQREVEQVSAMFGMPTRSELDGAHRKIVELERAVRRMRDQARPAPAPAERSAGRVAAPKKPASRGAVSSAGKAARKTSKKRTKQAPPRAANKTTGKSAGAASRTAVRKSATGKGGR</sequence>
<evidence type="ECO:0000313" key="5">
    <source>
        <dbReference type="EMBL" id="MDH5823488.1"/>
    </source>
</evidence>
<feature type="region of interest" description="Disordered" evidence="4">
    <location>
        <begin position="295"/>
        <end position="375"/>
    </location>
</feature>
<gene>
    <name evidence="5" type="primary">phaE</name>
    <name evidence="5" type="ORF">QFW77_10875</name>
</gene>
<evidence type="ECO:0000256" key="2">
    <source>
        <dbReference type="ARBA" id="ARBA00019066"/>
    </source>
</evidence>
<keyword evidence="6" id="KW-1185">Reference proteome</keyword>